<dbReference type="Proteomes" id="UP000316225">
    <property type="component" value="Unassembled WGS sequence"/>
</dbReference>
<accession>A0A562NUD9</accession>
<gene>
    <name evidence="3" type="ORF">IQ24_01147</name>
</gene>
<dbReference type="GO" id="GO:0070813">
    <property type="term" value="P:hydrogen sulfide metabolic process"/>
    <property type="evidence" value="ECO:0007669"/>
    <property type="project" value="TreeGrafter"/>
</dbReference>
<name>A0A562NUD9_9RHOB</name>
<dbReference type="Gene3D" id="3.60.15.10">
    <property type="entry name" value="Ribonuclease Z/Hydroxyacylglutathione hydrolase-like"/>
    <property type="match status" value="1"/>
</dbReference>
<evidence type="ECO:0000259" key="2">
    <source>
        <dbReference type="SMART" id="SM00849"/>
    </source>
</evidence>
<keyword evidence="1" id="KW-0479">Metal-binding</keyword>
<evidence type="ECO:0000256" key="1">
    <source>
        <dbReference type="ARBA" id="ARBA00022723"/>
    </source>
</evidence>
<dbReference type="AlphaFoldDB" id="A0A562NUD9"/>
<dbReference type="InterPro" id="IPR044528">
    <property type="entry name" value="POD-like_MBL-fold"/>
</dbReference>
<dbReference type="InterPro" id="IPR051682">
    <property type="entry name" value="Mito_Persulfide_Diox"/>
</dbReference>
<dbReference type="SUPFAM" id="SSF56281">
    <property type="entry name" value="Metallo-hydrolase/oxidoreductase"/>
    <property type="match status" value="1"/>
</dbReference>
<reference evidence="3 4" key="1">
    <citation type="journal article" date="2015" name="Stand. Genomic Sci.">
        <title>Genomic Encyclopedia of Bacterial and Archaeal Type Strains, Phase III: the genomes of soil and plant-associated and newly described type strains.</title>
        <authorList>
            <person name="Whitman W.B."/>
            <person name="Woyke T."/>
            <person name="Klenk H.P."/>
            <person name="Zhou Y."/>
            <person name="Lilburn T.G."/>
            <person name="Beck B.J."/>
            <person name="De Vos P."/>
            <person name="Vandamme P."/>
            <person name="Eisen J.A."/>
            <person name="Garrity G."/>
            <person name="Hugenholtz P."/>
            <person name="Kyrpides N.C."/>
        </authorList>
    </citation>
    <scope>NUCLEOTIDE SEQUENCE [LARGE SCALE GENOMIC DNA]</scope>
    <source>
        <strain evidence="3 4">CGMCC 1.5364</strain>
    </source>
</reference>
<protein>
    <submittedName>
        <fullName evidence="3">Glyoxylase-like metal-dependent hydrolase (Beta-lactamase superfamily II)</fullName>
    </submittedName>
</protein>
<dbReference type="GO" id="GO:0050313">
    <property type="term" value="F:sulfur dioxygenase activity"/>
    <property type="evidence" value="ECO:0007669"/>
    <property type="project" value="InterPro"/>
</dbReference>
<sequence length="297" mass="33366">MQHIPRPEVTGFYDRRTGSIQYVVADPETRDCVIIDPVLDYDEKAGRTWTENADRILGYISEMGYRVQWILDTHPHADHFSAAPYLKERTEAPMATGSYVTRVQKLWAGIYNWPDFPQDGRQWDHLFQDGEEFMLGSIPARVMHSPGHTLASITFVIGDAAFIHDTIFQPDTGTARADFPGGSSEALWHSIQGIMALPDDTRLFTGHDYEQGGRPARWESTVAEQRQTNTHLSVYKTMAEFTAARDRRDATLPMPRLILSALQVNINGGRLPEPEANGTRYLKIPLNALGGVPADEI</sequence>
<dbReference type="PANTHER" id="PTHR43084:SF1">
    <property type="entry name" value="PERSULFIDE DIOXYGENASE ETHE1, MITOCHONDRIAL"/>
    <property type="match status" value="1"/>
</dbReference>
<keyword evidence="3" id="KW-0378">Hydrolase</keyword>
<organism evidence="3 4">
    <name type="scientific">Paracoccus sulfuroxidans</name>
    <dbReference type="NCBI Taxonomy" id="384678"/>
    <lineage>
        <taxon>Bacteria</taxon>
        <taxon>Pseudomonadati</taxon>
        <taxon>Pseudomonadota</taxon>
        <taxon>Alphaproteobacteria</taxon>
        <taxon>Rhodobacterales</taxon>
        <taxon>Paracoccaceae</taxon>
        <taxon>Paracoccus</taxon>
    </lineage>
</organism>
<dbReference type="GO" id="GO:0046872">
    <property type="term" value="F:metal ion binding"/>
    <property type="evidence" value="ECO:0007669"/>
    <property type="project" value="UniProtKB-KW"/>
</dbReference>
<evidence type="ECO:0000313" key="3">
    <source>
        <dbReference type="EMBL" id="TWI35789.1"/>
    </source>
</evidence>
<dbReference type="InterPro" id="IPR001279">
    <property type="entry name" value="Metallo-B-lactamas"/>
</dbReference>
<dbReference type="RefSeq" id="WP_145396857.1">
    <property type="nucleotide sequence ID" value="NZ_VLKU01000003.1"/>
</dbReference>
<dbReference type="CDD" id="cd07724">
    <property type="entry name" value="POD-like_MBL-fold"/>
    <property type="match status" value="1"/>
</dbReference>
<dbReference type="OrthoDB" id="9784009at2"/>
<evidence type="ECO:0000313" key="4">
    <source>
        <dbReference type="Proteomes" id="UP000316225"/>
    </source>
</evidence>
<dbReference type="GO" id="GO:0006749">
    <property type="term" value="P:glutathione metabolic process"/>
    <property type="evidence" value="ECO:0007669"/>
    <property type="project" value="InterPro"/>
</dbReference>
<feature type="domain" description="Metallo-beta-lactamase" evidence="2">
    <location>
        <begin position="18"/>
        <end position="207"/>
    </location>
</feature>
<dbReference type="PANTHER" id="PTHR43084">
    <property type="entry name" value="PERSULFIDE DIOXYGENASE ETHE1"/>
    <property type="match status" value="1"/>
</dbReference>
<comment type="caution">
    <text evidence="3">The sequence shown here is derived from an EMBL/GenBank/DDBJ whole genome shotgun (WGS) entry which is preliminary data.</text>
</comment>
<dbReference type="Pfam" id="PF00753">
    <property type="entry name" value="Lactamase_B"/>
    <property type="match status" value="1"/>
</dbReference>
<dbReference type="SMART" id="SM00849">
    <property type="entry name" value="Lactamase_B"/>
    <property type="match status" value="1"/>
</dbReference>
<keyword evidence="4" id="KW-1185">Reference proteome</keyword>
<dbReference type="GO" id="GO:0016787">
    <property type="term" value="F:hydrolase activity"/>
    <property type="evidence" value="ECO:0007669"/>
    <property type="project" value="UniProtKB-KW"/>
</dbReference>
<dbReference type="EMBL" id="VLKU01000003">
    <property type="protein sequence ID" value="TWI35789.1"/>
    <property type="molecule type" value="Genomic_DNA"/>
</dbReference>
<proteinExistence type="predicted"/>
<dbReference type="InterPro" id="IPR036866">
    <property type="entry name" value="RibonucZ/Hydroxyglut_hydro"/>
</dbReference>